<name>A0A4U7B291_9PEZI</name>
<dbReference type="EMBL" id="PTQR01000055">
    <property type="protein sequence ID" value="TKX23180.1"/>
    <property type="molecule type" value="Genomic_DNA"/>
</dbReference>
<feature type="region of interest" description="Disordered" evidence="1">
    <location>
        <begin position="265"/>
        <end position="388"/>
    </location>
</feature>
<dbReference type="Proteomes" id="UP000308133">
    <property type="component" value="Unassembled WGS sequence"/>
</dbReference>
<feature type="compositionally biased region" description="Low complexity" evidence="1">
    <location>
        <begin position="310"/>
        <end position="323"/>
    </location>
</feature>
<feature type="region of interest" description="Disordered" evidence="1">
    <location>
        <begin position="415"/>
        <end position="444"/>
    </location>
</feature>
<proteinExistence type="predicted"/>
<feature type="compositionally biased region" description="Polar residues" evidence="1">
    <location>
        <begin position="344"/>
        <end position="360"/>
    </location>
</feature>
<evidence type="ECO:0000256" key="1">
    <source>
        <dbReference type="SAM" id="MobiDB-lite"/>
    </source>
</evidence>
<protein>
    <submittedName>
        <fullName evidence="2">Uncharacterized protein</fullName>
    </submittedName>
</protein>
<sequence length="444" mass="50734">MSLVLRFLIRRLQRINNSTTSPYRVTFALGTFLLLRLIHSIQCAWLTSSVPQLGCNWRIWHPIAPLKTALNHLCQFVFILYTIEQVLFQVSTFFFGLWFAHTTQARQFEAAWSKHQAWWHDLQSNLQSVQYEDEFDALLAHISWPNLKAQPPHFAGPIAVADFFAHAIYQQPGPVRKKILKEQRRRWHPDRMMLHFGQYSRRELNGVPESMDMIFTILTDLLERSERIERMGDVFVPPSVYRPAVDSWPAWVRIAYEREMFPTLSAQRSTSDELSAQPPTTTHDPTQPPATADDRNQSPTTADDRNQSPTTADDTTQPATTADETARLTDLTSESNRPDATEENLPSGSTSPTYNQTQPHFPQRIIWTRSRSRRISNSNQPKNTTRLAAEVHPDLDRNDEIQAEVDRQLRTEIQQASTHAPRLTGASNDLYDAGSPIGGSMCSS</sequence>
<feature type="compositionally biased region" description="Basic and acidic residues" evidence="1">
    <location>
        <begin position="292"/>
        <end position="306"/>
    </location>
</feature>
<evidence type="ECO:0000313" key="2">
    <source>
        <dbReference type="EMBL" id="TKX23180.1"/>
    </source>
</evidence>
<feature type="compositionally biased region" description="Polar residues" evidence="1">
    <location>
        <begin position="265"/>
        <end position="274"/>
    </location>
</feature>
<evidence type="ECO:0000313" key="3">
    <source>
        <dbReference type="Proteomes" id="UP000308133"/>
    </source>
</evidence>
<comment type="caution">
    <text evidence="2">The sequence shown here is derived from an EMBL/GenBank/DDBJ whole genome shotgun (WGS) entry which is preliminary data.</text>
</comment>
<dbReference type="AlphaFoldDB" id="A0A4U7B291"/>
<feature type="compositionally biased region" description="Low complexity" evidence="1">
    <location>
        <begin position="276"/>
        <end position="291"/>
    </location>
</feature>
<accession>A0A4U7B291</accession>
<feature type="compositionally biased region" description="Polar residues" evidence="1">
    <location>
        <begin position="377"/>
        <end position="386"/>
    </location>
</feature>
<organism evidence="2 3">
    <name type="scientific">Elsinoe australis</name>
    <dbReference type="NCBI Taxonomy" id="40998"/>
    <lineage>
        <taxon>Eukaryota</taxon>
        <taxon>Fungi</taxon>
        <taxon>Dikarya</taxon>
        <taxon>Ascomycota</taxon>
        <taxon>Pezizomycotina</taxon>
        <taxon>Dothideomycetes</taxon>
        <taxon>Dothideomycetidae</taxon>
        <taxon>Myriangiales</taxon>
        <taxon>Elsinoaceae</taxon>
        <taxon>Elsinoe</taxon>
    </lineage>
</organism>
<reference evidence="2 3" key="1">
    <citation type="submission" date="2018-02" db="EMBL/GenBank/DDBJ databases">
        <title>Draft genome sequences of Elsinoe sp., causing black scab on jojoba.</title>
        <authorList>
            <person name="Stodart B."/>
            <person name="Jeffress S."/>
            <person name="Ash G."/>
            <person name="Arun Chinnappa K."/>
        </authorList>
    </citation>
    <scope>NUCLEOTIDE SEQUENCE [LARGE SCALE GENOMIC DNA]</scope>
    <source>
        <strain evidence="2 3">Hillstone_2</strain>
    </source>
</reference>
<gene>
    <name evidence="2" type="ORF">C1H76_4612</name>
</gene>